<dbReference type="Pfam" id="PF13403">
    <property type="entry name" value="Hint_2"/>
    <property type="match status" value="1"/>
</dbReference>
<reference evidence="3 4" key="1">
    <citation type="journal article" date="2020" name="Int. J. Syst. Evol. Microbiol.">
        <title>Novel acetic acid bacteria from cider fermentations: Acetobacter conturbans sp. nov. and Acetobacter fallax sp. nov.</title>
        <authorList>
            <person name="Sombolestani A.S."/>
            <person name="Cleenwerck I."/>
            <person name="Cnockaert M."/>
            <person name="Borremans W."/>
            <person name="Wieme A.D."/>
            <person name="De Vuyst L."/>
            <person name="Vandamme P."/>
        </authorList>
    </citation>
    <scope>NUCLEOTIDE SEQUENCE [LARGE SCALE GENOMIC DNA]</scope>
    <source>
        <strain evidence="3 4">LMG 1637</strain>
    </source>
</reference>
<dbReference type="Gene3D" id="3.60.10.10">
    <property type="entry name" value="Endonuclease/exonuclease/phosphatase"/>
    <property type="match status" value="1"/>
</dbReference>
<dbReference type="Proteomes" id="UP000615326">
    <property type="component" value="Unassembled WGS sequence"/>
</dbReference>
<dbReference type="SUPFAM" id="SSF56219">
    <property type="entry name" value="DNase I-like"/>
    <property type="match status" value="1"/>
</dbReference>
<organism evidence="3 4">
    <name type="scientific">Acetobacter fallax</name>
    <dbReference type="NCBI Taxonomy" id="1737473"/>
    <lineage>
        <taxon>Bacteria</taxon>
        <taxon>Pseudomonadati</taxon>
        <taxon>Pseudomonadota</taxon>
        <taxon>Alphaproteobacteria</taxon>
        <taxon>Acetobacterales</taxon>
        <taxon>Acetobacteraceae</taxon>
        <taxon>Acetobacter</taxon>
    </lineage>
</organism>
<dbReference type="RefSeq" id="WP_173576360.1">
    <property type="nucleotide sequence ID" value="NZ_WOSW01000004.1"/>
</dbReference>
<dbReference type="InterPro" id="IPR028992">
    <property type="entry name" value="Hedgehog/Intein_dom"/>
</dbReference>
<sequence>MVSSPQINEFMFNPSVSGDPDEFIEIQGDASTDYSAWSLIVVDGDGSVAGKVDNVFQLGTTSPSGYWATPFVTNTLQNGTQTVLLVKDFTGKVGDDLDVGNTGSFTSTPWSEIGNTLAVTDGDKGDITYNASVVLSGALAAGASRISATATTGSSNWVADDPALSGLPGYSSTPASGTVLLTPGAANDTSSAGGGSDTGSGDDTGGSSGSGGSTGSGGDTGSGDTGTVKDVTIQQINGTGYYSTLAGSTVMTTGVVTAVDTNGSIGFWIQEADKDESTVGSSGIFVYAGTGATLPTVGTTVSVTGKVTNYSGTSWSNALALPELNLVSYTATGASYTEVAPILIGKGGLTVPAASYLTDIQSAINLNTSTASLQPDTNALDFYKNLVGQLITINNAVVVDTTASNATWVVPDDGNGLITATGALQETADSLNTQRIEIYYDSGVTPGDAPVADVGDKLGTVTGVLSYYNGVYELVPTTQVTVVHTNITQQTTSFHKDDQNLLVCDYNIENFNALDPANADRLSALVKIILNNLNAPDILALQEIQDDSGTTSDGTVSAEQNIEAIIRAIAAAGGPTYSYAEVDPADGTQGGVSGGNIRSIYLYNADRVSLVSPVTTIGGEDLSTTFKNTRLPLVGTFSFNGKDVTLINVHLSSQAGSSEEYGSVQAPINHGGTTGTVNNRIAQADYISSYVQSLVASDPNAKVGVLGDFNDVEWSAAQQVYTTSGLTDLNTLEDAGNRYTYIFEGNAESLDHTLGTTGLTASSQFETVHVNTGWQNPESDHDPSVTLINMSDYVTDKDETLSGVTIASGQTASANTGASVSDVSIAQGGRLALYSGSTASAVALASGVSIDLPELAWSGNATATLTDPSTLLISNGTDSYTVGLSGDYDAAFFTLQSDGSGGTLIVTEGTPCYCRGTLIRTERGDVPVEHLVIGDRVATCANGYRPVRWIGRRSYSGQFANGNHDILPVIFRKGSLGDGLPVQDLSVSPLHAMYLDGVLVPALVLVNGTGIVQAGKMDEVAYFHIELESHDIIFANGAASESFVDDGSRGMFHNAGEYDALYPDAVSHLAQYCAPRVEEGAKLEAIRRRIHAKSGQIVQATETVGALRGFLDTVTHDFVAGWASGEGDDAPVRLQILDNGLVLGEVTADGSRSDLGRDCGFRFNIPGGLSPLQRHVIEVRRIGDHSRIGNTPWMLDQAEQLVSTAVSAPSPVAPLEGYLDHVGRDRVSGWAWNPASPAEPVTLRIVDNGVVIASIVANARRPDVARTGRSLLCGFNILLPGGLSPLARHVIEIRRESDDALLAEPAVLEAATAFDRDIERAIAGAVEASAGQDSQTQVLSFLLGQVEKLRQSSARAESGAERRELMRARRLLGHVTEPAASRQRVLVIDSRRPDAMRDAGSRAVLSHMEAFLALGFDVSFVAADQPDGPAVLKDCPEARVLGLPVHVSVEDILRRQANSFDVVYLHREDVATRYLALVRRYQTSARVLYNVADLHFLRLARQAAIQSRPELLAQAGIVKTAEYRAALQADAVLTHSAEEMEILRRELPQANAHFVPWAVPVQRAVTGERAGVLFLGNYTHAPNVDAARWLVEDIMPLVWKRDASIRCVLAGADMPDSVAALAETGVEIAGRTDDLNALFGRVSLSVAPLRFGAGIKGKVLDSLAAGVPCVMTPVAAEGLALPEALAGLVHADPEALAEEIVRLHRRGAMYDGLSRAGQSYIRAQYSNDVVRELLREVCGGKIAKMLDVG</sequence>
<dbReference type="SUPFAM" id="SSF51294">
    <property type="entry name" value="Hedgehog/intein (Hint) domain"/>
    <property type="match status" value="1"/>
</dbReference>
<keyword evidence="4" id="KW-1185">Reference proteome</keyword>
<evidence type="ECO:0000313" key="4">
    <source>
        <dbReference type="Proteomes" id="UP000615326"/>
    </source>
</evidence>
<protein>
    <submittedName>
        <fullName evidence="3">Glycosyltransferase</fullName>
    </submittedName>
</protein>
<dbReference type="Gene3D" id="3.40.50.2000">
    <property type="entry name" value="Glycogen Phosphorylase B"/>
    <property type="match status" value="1"/>
</dbReference>
<feature type="region of interest" description="Disordered" evidence="1">
    <location>
        <begin position="178"/>
        <end position="228"/>
    </location>
</feature>
<accession>A0ABX0K5V8</accession>
<evidence type="ECO:0000256" key="1">
    <source>
        <dbReference type="SAM" id="MobiDB-lite"/>
    </source>
</evidence>
<gene>
    <name evidence="3" type="ORF">GOB84_04155</name>
</gene>
<dbReference type="CDD" id="cd04486">
    <property type="entry name" value="YhcR_OBF_like"/>
    <property type="match status" value="1"/>
</dbReference>
<dbReference type="InterPro" id="IPR036691">
    <property type="entry name" value="Endo/exonu/phosph_ase_sf"/>
</dbReference>
<dbReference type="SUPFAM" id="SSF53756">
    <property type="entry name" value="UDP-Glycosyltransferase/glycogen phosphorylase"/>
    <property type="match status" value="1"/>
</dbReference>
<evidence type="ECO:0000259" key="2">
    <source>
        <dbReference type="Pfam" id="PF13403"/>
    </source>
</evidence>
<feature type="compositionally biased region" description="Gly residues" evidence="1">
    <location>
        <begin position="192"/>
        <end position="224"/>
    </location>
</feature>
<dbReference type="EMBL" id="WOSW01000004">
    <property type="protein sequence ID" value="NHO31764.1"/>
    <property type="molecule type" value="Genomic_DNA"/>
</dbReference>
<dbReference type="PANTHER" id="PTHR42834">
    <property type="entry name" value="ENDONUCLEASE/EXONUCLEASE/PHOSPHATASE FAMILY PROTEIN (AFU_ORTHOLOGUE AFUA_3G09210)"/>
    <property type="match status" value="1"/>
</dbReference>
<dbReference type="Pfam" id="PF13692">
    <property type="entry name" value="Glyco_trans_1_4"/>
    <property type="match status" value="1"/>
</dbReference>
<name>A0ABX0K5V8_9PROT</name>
<dbReference type="PANTHER" id="PTHR42834:SF1">
    <property type="entry name" value="ENDONUCLEASE_EXONUCLEASE_PHOSPHATASE FAMILY PROTEIN (AFU_ORTHOLOGUE AFUA_3G09210)"/>
    <property type="match status" value="1"/>
</dbReference>
<proteinExistence type="predicted"/>
<comment type="caution">
    <text evidence="3">The sequence shown here is derived from an EMBL/GenBank/DDBJ whole genome shotgun (WGS) entry which is preliminary data.</text>
</comment>
<evidence type="ECO:0000313" key="3">
    <source>
        <dbReference type="EMBL" id="NHO31764.1"/>
    </source>
</evidence>
<feature type="domain" description="Hedgehog/Intein (Hint)" evidence="2">
    <location>
        <begin position="911"/>
        <end position="1046"/>
    </location>
</feature>
<dbReference type="InterPro" id="IPR036844">
    <property type="entry name" value="Hint_dom_sf"/>
</dbReference>
<dbReference type="CDD" id="cd03801">
    <property type="entry name" value="GT4_PimA-like"/>
    <property type="match status" value="1"/>
</dbReference>